<protein>
    <submittedName>
        <fullName evidence="5">Uncharacterized protein</fullName>
    </submittedName>
</protein>
<dbReference type="PANTHER" id="PTHR41259:SF1">
    <property type="entry name" value="DOUBLE-STRAND BREAK REPAIR RAD50 ATPASE, PUTATIVE-RELATED"/>
    <property type="match status" value="1"/>
</dbReference>
<evidence type="ECO:0000259" key="3">
    <source>
        <dbReference type="Pfam" id="PF13514"/>
    </source>
</evidence>
<dbReference type="KEGG" id="sesp:BN6_56030"/>
<dbReference type="PATRIC" id="fig|1179773.3.peg.5645"/>
<feature type="domain" description="Lsr2 DNA-binding" evidence="4">
    <location>
        <begin position="1183"/>
        <end position="1215"/>
    </location>
</feature>
<dbReference type="Pfam" id="PF23359">
    <property type="entry name" value="Lsr2_DNA-bd"/>
    <property type="match status" value="1"/>
</dbReference>
<dbReference type="RefSeq" id="WP_015102974.1">
    <property type="nucleotide sequence ID" value="NC_019673.1"/>
</dbReference>
<dbReference type="HOGENOM" id="CLU_006135_0_0_11"/>
<dbReference type="GO" id="GO:0003677">
    <property type="term" value="F:DNA binding"/>
    <property type="evidence" value="ECO:0007669"/>
    <property type="project" value="UniProtKB-KW"/>
</dbReference>
<evidence type="ECO:0000313" key="5">
    <source>
        <dbReference type="EMBL" id="CCH32862.1"/>
    </source>
</evidence>
<feature type="coiled-coil region" evidence="2">
    <location>
        <begin position="825"/>
        <end position="859"/>
    </location>
</feature>
<name>K0K5I2_SACES</name>
<dbReference type="SUPFAM" id="SSF52540">
    <property type="entry name" value="P-loop containing nucleoside triphosphate hydrolases"/>
    <property type="match status" value="1"/>
</dbReference>
<dbReference type="EMBL" id="HE804045">
    <property type="protein sequence ID" value="CCH32862.1"/>
    <property type="molecule type" value="Genomic_DNA"/>
</dbReference>
<dbReference type="Gene3D" id="3.40.50.300">
    <property type="entry name" value="P-loop containing nucleotide triphosphate hydrolases"/>
    <property type="match status" value="2"/>
</dbReference>
<dbReference type="PANTHER" id="PTHR41259">
    <property type="entry name" value="DOUBLE-STRAND BREAK REPAIR RAD50 ATPASE, PUTATIVE-RELATED"/>
    <property type="match status" value="1"/>
</dbReference>
<feature type="domain" description="YhaN AAA" evidence="3">
    <location>
        <begin position="1"/>
        <end position="198"/>
    </location>
</feature>
<dbReference type="BioCyc" id="SESP1179773:BN6_RS27035-MONOMER"/>
<keyword evidence="1" id="KW-0238">DNA-binding</keyword>
<dbReference type="InterPro" id="IPR036625">
    <property type="entry name" value="E3-bd_dom_sf"/>
</dbReference>
<dbReference type="GO" id="GO:0016746">
    <property type="term" value="F:acyltransferase activity"/>
    <property type="evidence" value="ECO:0007669"/>
    <property type="project" value="InterPro"/>
</dbReference>
<dbReference type="OrthoDB" id="3177877at2"/>
<organism evidence="5 6">
    <name type="scientific">Saccharothrix espanaensis (strain ATCC 51144 / DSM 44229 / JCM 9112 / NBRC 15066 / NRRL 15764)</name>
    <dbReference type="NCBI Taxonomy" id="1179773"/>
    <lineage>
        <taxon>Bacteria</taxon>
        <taxon>Bacillati</taxon>
        <taxon>Actinomycetota</taxon>
        <taxon>Actinomycetes</taxon>
        <taxon>Pseudonocardiales</taxon>
        <taxon>Pseudonocardiaceae</taxon>
        <taxon>Saccharothrix</taxon>
    </lineage>
</organism>
<gene>
    <name evidence="5" type="ordered locus">BN6_56030</name>
</gene>
<accession>K0K5I2</accession>
<dbReference type="InterPro" id="IPR027417">
    <property type="entry name" value="P-loop_NTPase"/>
</dbReference>
<feature type="coiled-coil region" evidence="2">
    <location>
        <begin position="268"/>
        <end position="302"/>
    </location>
</feature>
<sequence length="1217" mass="132180">MRVRTLELARYGAFEDRSVDFGSDLSLVLGGNETGKTTTLDALADLLWSIPLHSSRSFRFSRQALVLRATLFLPDEVELRVERVASGLSDIATGAGITAVWQGEGDDRARWKTSFGLSHEALRAGGRDLCQARGDLASLIFQARSGHSVRGILEDLSARADTLYKSHRNNKNVEARQALAEYQDAVSETEQAMARAHHVMEVRAAVERAAGDLALRRAEADRARAGHDTWSAKLRVVGEVRDLARTRARAAELRAAGPCLVGDDLAVWDDATRRLRSLDDDLADVERQRKAVEEQSAAITVEHDVLAEQSAITLLVHECTARVEGMATAGKSLSDADLLDTEARALLFSLTGVENLRVEDALSRLWLGEDRIAEFDTVASQLDNANAALSSSEKRVATALDQEAAESCDSAAAPTESVSALREALESLKAADSAPMAFDEALHAAHKATTERAELLNRAGLPVHADIGDVPSLDAAKTSGDQLIACEEALRTARSGAERATHRVGELEQGLRTSADRDVPDPAAVVSARAERDRLFDNVVRAWVAGMSASRAPGLPVEAERAIRHADSMADLISEHRQAAASRSALVSQLAAARVESGAAAAAVEAAESALALARQNWTAVWQPTGVTAPPPAEAIAHRALLIDALAAEGRARTARDLGESLRPLVEQQRTYLAELLAQAGRPRPGAVLDMLVTAAENVLSEDAEARGSRAVAQQMRKLREAAQFDRDQALATRDSIEAKWVSAFLTVGLPIMSPTGWYRRRDVVTRAHGLHADANRHREEAHVHRERYRLFAEELSRVAALLDVDVAADPTETTALLSDRLRAAQQAKTTSENFEHQLTALKARVEHTTRQREFASEELAVLHHRVGSDDLDHAAGRGRLLVDHEERAAKHTEVIRAALPDLDIDQLVSDLAEVDTESVRAAAESAERLADTATEARERTVGEHARLEQQYRELTTRPGAAELHAKAEEKLAVLAEHVEEYLDVEIQRTVLRSELEAHERKHASPLLDAAGRILEQLTEGRYVALRAQHGKDGRSLRIVGADEHAHAPDELSEGTADQAFLALRLAGIASLQESRVARGLPTLPVVLDDVLMTFDDARAAAALRVMAELAKRWQVIVLSHHTHISQLAAGLGLDNVTVSELVEPAKLEPTRGPEEVRAAVREGTALEEVAPTQPTRPTIAQDLTSVRTWARQNGFQVKERGRVPHDVIKAYEAANA</sequence>
<dbReference type="Pfam" id="PF13514">
    <property type="entry name" value="AAA_27"/>
    <property type="match status" value="1"/>
</dbReference>
<keyword evidence="6" id="KW-1185">Reference proteome</keyword>
<dbReference type="AlphaFoldDB" id="K0K5I2"/>
<dbReference type="eggNOG" id="COG4717">
    <property type="taxonomic scope" value="Bacteria"/>
</dbReference>
<dbReference type="InterPro" id="IPR055370">
    <property type="entry name" value="Lsr2_DNA-bd"/>
</dbReference>
<evidence type="ECO:0000313" key="6">
    <source>
        <dbReference type="Proteomes" id="UP000006281"/>
    </source>
</evidence>
<proteinExistence type="predicted"/>
<keyword evidence="2" id="KW-0175">Coiled coil</keyword>
<evidence type="ECO:0000256" key="1">
    <source>
        <dbReference type="ARBA" id="ARBA00023125"/>
    </source>
</evidence>
<dbReference type="Gene3D" id="4.10.320.10">
    <property type="entry name" value="E3-binding domain"/>
    <property type="match status" value="1"/>
</dbReference>
<reference evidence="5 6" key="1">
    <citation type="journal article" date="2012" name="BMC Genomics">
        <title>Complete genome sequence of Saccharothrix espanaensis DSM 44229T and comparison to the other completely sequenced Pseudonocardiaceae.</title>
        <authorList>
            <person name="Strobel T."/>
            <person name="Al-Dilaimi A."/>
            <person name="Blom J."/>
            <person name="Gessner A."/>
            <person name="Kalinowski J."/>
            <person name="Luzhetska M."/>
            <person name="Puhler A."/>
            <person name="Szczepanowski R."/>
            <person name="Bechthold A."/>
            <person name="Ruckert C."/>
        </authorList>
    </citation>
    <scope>NUCLEOTIDE SEQUENCE [LARGE SCALE GENOMIC DNA]</scope>
    <source>
        <strain evidence="6">ATCC 51144 / DSM 44229 / JCM 9112 / NBRC 15066 / NRRL 15764</strain>
    </source>
</reference>
<dbReference type="eggNOG" id="COG0419">
    <property type="taxonomic scope" value="Bacteria"/>
</dbReference>
<dbReference type="STRING" id="1179773.BN6_56030"/>
<dbReference type="InterPro" id="IPR038734">
    <property type="entry name" value="YhaN_AAA"/>
</dbReference>
<evidence type="ECO:0000259" key="4">
    <source>
        <dbReference type="Pfam" id="PF23359"/>
    </source>
</evidence>
<dbReference type="Proteomes" id="UP000006281">
    <property type="component" value="Chromosome"/>
</dbReference>
<evidence type="ECO:0000256" key="2">
    <source>
        <dbReference type="SAM" id="Coils"/>
    </source>
</evidence>